<gene>
    <name evidence="3" type="ORF">Pan44_30300</name>
</gene>
<dbReference type="RefSeq" id="WP_145030792.1">
    <property type="nucleotide sequence ID" value="NZ_CP036271.1"/>
</dbReference>
<dbReference type="AlphaFoldDB" id="A0A517SFU4"/>
<name>A0A517SFU4_9PLAN</name>
<keyword evidence="2" id="KW-1133">Transmembrane helix</keyword>
<evidence type="ECO:0000256" key="2">
    <source>
        <dbReference type="SAM" id="Phobius"/>
    </source>
</evidence>
<protein>
    <submittedName>
        <fullName evidence="3">Uncharacterized protein</fullName>
    </submittedName>
</protein>
<dbReference type="Proteomes" id="UP000315700">
    <property type="component" value="Chromosome"/>
</dbReference>
<keyword evidence="4" id="KW-1185">Reference proteome</keyword>
<keyword evidence="2" id="KW-0472">Membrane</keyword>
<evidence type="ECO:0000313" key="3">
    <source>
        <dbReference type="EMBL" id="QDT54989.1"/>
    </source>
</evidence>
<reference evidence="3 4" key="1">
    <citation type="submission" date="2019-02" db="EMBL/GenBank/DDBJ databases">
        <title>Deep-cultivation of Planctomycetes and their phenomic and genomic characterization uncovers novel biology.</title>
        <authorList>
            <person name="Wiegand S."/>
            <person name="Jogler M."/>
            <person name="Boedeker C."/>
            <person name="Pinto D."/>
            <person name="Vollmers J."/>
            <person name="Rivas-Marin E."/>
            <person name="Kohn T."/>
            <person name="Peeters S.H."/>
            <person name="Heuer A."/>
            <person name="Rast P."/>
            <person name="Oberbeckmann S."/>
            <person name="Bunk B."/>
            <person name="Jeske O."/>
            <person name="Meyerdierks A."/>
            <person name="Storesund J.E."/>
            <person name="Kallscheuer N."/>
            <person name="Luecker S."/>
            <person name="Lage O.M."/>
            <person name="Pohl T."/>
            <person name="Merkel B.J."/>
            <person name="Hornburger P."/>
            <person name="Mueller R.-W."/>
            <person name="Bruemmer F."/>
            <person name="Labrenz M."/>
            <person name="Spormann A.M."/>
            <person name="Op den Camp H."/>
            <person name="Overmann J."/>
            <person name="Amann R."/>
            <person name="Jetten M.S.M."/>
            <person name="Mascher T."/>
            <person name="Medema M.H."/>
            <person name="Devos D.P."/>
            <person name="Kaster A.-K."/>
            <person name="Ovreas L."/>
            <person name="Rohde M."/>
            <person name="Galperin M.Y."/>
            <person name="Jogler C."/>
        </authorList>
    </citation>
    <scope>NUCLEOTIDE SEQUENCE [LARGE SCALE GENOMIC DNA]</scope>
    <source>
        <strain evidence="3 4">Pan44</strain>
    </source>
</reference>
<feature type="transmembrane region" description="Helical" evidence="2">
    <location>
        <begin position="154"/>
        <end position="172"/>
    </location>
</feature>
<evidence type="ECO:0000256" key="1">
    <source>
        <dbReference type="SAM" id="MobiDB-lite"/>
    </source>
</evidence>
<sequence>MPIKFRCTHCNQFLGISRAQGGSIVDCPSCGRTLRVPNLDGTVAPLPKPAIDLNDNSLASALEQLAALDLGVPEEPPAAGPGSIATAVAQAPPVKAVPLAPVSASPTDVPESEPPGATSSRPWVEVDEELASLAREAPEPAIARRSSVVTRRDLLVGATTTALVVPLTWWFATPRRAVDLVEEGGANRPAGRESAPAEPTPVAESVPALTGRITYITPDGESLPDAGARVLMFPEQRQGSALMSVDGFAANADAADQQLARESIKLSGGAYVLADARGRYGADLRSSGTYEILIISNYQSRPAGPVPADLLKSLARYFDRPQQLIGQRSYEFFHLRFTGREPAVRDHVFQRS</sequence>
<keyword evidence="2" id="KW-0812">Transmembrane</keyword>
<proteinExistence type="predicted"/>
<organism evidence="3 4">
    <name type="scientific">Caulifigura coniformis</name>
    <dbReference type="NCBI Taxonomy" id="2527983"/>
    <lineage>
        <taxon>Bacteria</taxon>
        <taxon>Pseudomonadati</taxon>
        <taxon>Planctomycetota</taxon>
        <taxon>Planctomycetia</taxon>
        <taxon>Planctomycetales</taxon>
        <taxon>Planctomycetaceae</taxon>
        <taxon>Caulifigura</taxon>
    </lineage>
</organism>
<dbReference type="OrthoDB" id="292474at2"/>
<dbReference type="Gene3D" id="2.20.28.160">
    <property type="match status" value="1"/>
</dbReference>
<dbReference type="EMBL" id="CP036271">
    <property type="protein sequence ID" value="QDT54989.1"/>
    <property type="molecule type" value="Genomic_DNA"/>
</dbReference>
<accession>A0A517SFU4</accession>
<dbReference type="KEGG" id="ccos:Pan44_30300"/>
<feature type="region of interest" description="Disordered" evidence="1">
    <location>
        <begin position="99"/>
        <end position="122"/>
    </location>
</feature>
<evidence type="ECO:0000313" key="4">
    <source>
        <dbReference type="Proteomes" id="UP000315700"/>
    </source>
</evidence>
<dbReference type="InParanoid" id="A0A517SFU4"/>